<keyword evidence="3" id="KW-1185">Reference proteome</keyword>
<reference evidence="2 3" key="1">
    <citation type="submission" date="2014-04" db="EMBL/GenBank/DDBJ databases">
        <authorList>
            <consortium name="DOE Joint Genome Institute"/>
            <person name="Kuo A."/>
            <person name="Gay G."/>
            <person name="Dore J."/>
            <person name="Kohler A."/>
            <person name="Nagy L.G."/>
            <person name="Floudas D."/>
            <person name="Copeland A."/>
            <person name="Barry K.W."/>
            <person name="Cichocki N."/>
            <person name="Veneault-Fourrey C."/>
            <person name="LaButti K."/>
            <person name="Lindquist E.A."/>
            <person name="Lipzen A."/>
            <person name="Lundell T."/>
            <person name="Morin E."/>
            <person name="Murat C."/>
            <person name="Sun H."/>
            <person name="Tunlid A."/>
            <person name="Henrissat B."/>
            <person name="Grigoriev I.V."/>
            <person name="Hibbett D.S."/>
            <person name="Martin F."/>
            <person name="Nordberg H.P."/>
            <person name="Cantor M.N."/>
            <person name="Hua S.X."/>
        </authorList>
    </citation>
    <scope>NUCLEOTIDE SEQUENCE [LARGE SCALE GENOMIC DNA]</scope>
    <source>
        <strain evidence="3">h7</strain>
    </source>
</reference>
<evidence type="ECO:0000313" key="2">
    <source>
        <dbReference type="EMBL" id="KIM42201.1"/>
    </source>
</evidence>
<sequence length="54" mass="6237">MNRKHSKEHVNPASTVHPTLHSILLYSHSSQLPPRAERDNRLRPTPTCKLSLQR</sequence>
<reference evidence="3" key="2">
    <citation type="submission" date="2015-01" db="EMBL/GenBank/DDBJ databases">
        <title>Evolutionary Origins and Diversification of the Mycorrhizal Mutualists.</title>
        <authorList>
            <consortium name="DOE Joint Genome Institute"/>
            <consortium name="Mycorrhizal Genomics Consortium"/>
            <person name="Kohler A."/>
            <person name="Kuo A."/>
            <person name="Nagy L.G."/>
            <person name="Floudas D."/>
            <person name="Copeland A."/>
            <person name="Barry K.W."/>
            <person name="Cichocki N."/>
            <person name="Veneault-Fourrey C."/>
            <person name="LaButti K."/>
            <person name="Lindquist E.A."/>
            <person name="Lipzen A."/>
            <person name="Lundell T."/>
            <person name="Morin E."/>
            <person name="Murat C."/>
            <person name="Riley R."/>
            <person name="Ohm R."/>
            <person name="Sun H."/>
            <person name="Tunlid A."/>
            <person name="Henrissat B."/>
            <person name="Grigoriev I.V."/>
            <person name="Hibbett D.S."/>
            <person name="Martin F."/>
        </authorList>
    </citation>
    <scope>NUCLEOTIDE SEQUENCE [LARGE SCALE GENOMIC DNA]</scope>
    <source>
        <strain evidence="3">h7</strain>
    </source>
</reference>
<dbReference type="HOGENOM" id="CLU_3050530_0_0_1"/>
<accession>A0A0C3CF36</accession>
<dbReference type="Proteomes" id="UP000053424">
    <property type="component" value="Unassembled WGS sequence"/>
</dbReference>
<organism evidence="2 3">
    <name type="scientific">Hebeloma cylindrosporum</name>
    <dbReference type="NCBI Taxonomy" id="76867"/>
    <lineage>
        <taxon>Eukaryota</taxon>
        <taxon>Fungi</taxon>
        <taxon>Dikarya</taxon>
        <taxon>Basidiomycota</taxon>
        <taxon>Agaricomycotina</taxon>
        <taxon>Agaricomycetes</taxon>
        <taxon>Agaricomycetidae</taxon>
        <taxon>Agaricales</taxon>
        <taxon>Agaricineae</taxon>
        <taxon>Hymenogastraceae</taxon>
        <taxon>Hebeloma</taxon>
    </lineage>
</organism>
<dbReference type="AlphaFoldDB" id="A0A0C3CF36"/>
<proteinExistence type="predicted"/>
<gene>
    <name evidence="2" type="ORF">M413DRAFT_444648</name>
</gene>
<protein>
    <submittedName>
        <fullName evidence="2">Uncharacterized protein</fullName>
    </submittedName>
</protein>
<dbReference type="EMBL" id="KN831778">
    <property type="protein sequence ID" value="KIM42201.1"/>
    <property type="molecule type" value="Genomic_DNA"/>
</dbReference>
<evidence type="ECO:0000313" key="3">
    <source>
        <dbReference type="Proteomes" id="UP000053424"/>
    </source>
</evidence>
<feature type="region of interest" description="Disordered" evidence="1">
    <location>
        <begin position="26"/>
        <end position="54"/>
    </location>
</feature>
<evidence type="ECO:0000256" key="1">
    <source>
        <dbReference type="SAM" id="MobiDB-lite"/>
    </source>
</evidence>
<name>A0A0C3CF36_HEBCY</name>